<protein>
    <submittedName>
        <fullName evidence="2">Uncharacterized protein LOC107068131</fullName>
    </submittedName>
</protein>
<dbReference type="RefSeq" id="XP_015179715.1">
    <property type="nucleotide sequence ID" value="XM_015324229.1"/>
</dbReference>
<keyword evidence="1" id="KW-1185">Reference proteome</keyword>
<reference evidence="2" key="1">
    <citation type="submission" date="2025-08" db="UniProtKB">
        <authorList>
            <consortium name="RefSeq"/>
        </authorList>
    </citation>
    <scope>IDENTIFICATION</scope>
    <source>
        <tissue evidence="2">Whole body</tissue>
    </source>
</reference>
<proteinExistence type="predicted"/>
<gene>
    <name evidence="2" type="primary">LOC107068131</name>
</gene>
<name>A0ABM1IHM8_POLDO</name>
<evidence type="ECO:0000313" key="2">
    <source>
        <dbReference type="RefSeq" id="XP_015179715.1"/>
    </source>
</evidence>
<accession>A0ABM1IHM8</accession>
<dbReference type="Proteomes" id="UP000694924">
    <property type="component" value="Unplaced"/>
</dbReference>
<dbReference type="GeneID" id="107068131"/>
<sequence length="155" mass="17692">MDYVGVILVVNHSWRIYIILLVSRSLVSNIVENLSNQQKRNIKICPKCAKCDLWVKRCGRGDDRFEVIDHVNKDTYICSLHFEGESGPTTEYPDPVSCVNKKLSNKVKVTKTSLAEKYEQINDERNQGIENSNHSAKNIDCTTVHNVLIDERQNG</sequence>
<evidence type="ECO:0000313" key="1">
    <source>
        <dbReference type="Proteomes" id="UP000694924"/>
    </source>
</evidence>
<organism evidence="1 2">
    <name type="scientific">Polistes dominula</name>
    <name type="common">European paper wasp</name>
    <name type="synonym">Vespa dominula</name>
    <dbReference type="NCBI Taxonomy" id="743375"/>
    <lineage>
        <taxon>Eukaryota</taxon>
        <taxon>Metazoa</taxon>
        <taxon>Ecdysozoa</taxon>
        <taxon>Arthropoda</taxon>
        <taxon>Hexapoda</taxon>
        <taxon>Insecta</taxon>
        <taxon>Pterygota</taxon>
        <taxon>Neoptera</taxon>
        <taxon>Endopterygota</taxon>
        <taxon>Hymenoptera</taxon>
        <taxon>Apocrita</taxon>
        <taxon>Aculeata</taxon>
        <taxon>Vespoidea</taxon>
        <taxon>Vespidae</taxon>
        <taxon>Polistinae</taxon>
        <taxon>Polistini</taxon>
        <taxon>Polistes</taxon>
    </lineage>
</organism>